<dbReference type="InterPro" id="IPR043760">
    <property type="entry name" value="PycTM_dom"/>
</dbReference>
<evidence type="ECO:0000256" key="8">
    <source>
        <dbReference type="SAM" id="MobiDB-lite"/>
    </source>
</evidence>
<proteinExistence type="predicted"/>
<evidence type="ECO:0000259" key="10">
    <source>
        <dbReference type="Pfam" id="PF18967"/>
    </source>
</evidence>
<keyword evidence="12" id="KW-1185">Reference proteome</keyword>
<sequence length="176" mass="17514">MHSTDGASTEAGPVPAGKASAPRDDFGTADLLAEATAARAELARTDTKTGILLAFAGTVFSVLAALAVLASGLAVSARIGLGAAVVLLAAACGVGLAVVRPSLPRAGQATGVLANAAVTDPEELLAVLAGDVETRRAEDVIRLARIASAKYRRLRLAIDLALAALVVLVITAAVAL</sequence>
<comment type="subcellular location">
    <subcellularLocation>
        <location evidence="1">Cell membrane</location>
    </subcellularLocation>
</comment>
<accession>A0ABV8F680</accession>
<keyword evidence="4" id="KW-0547">Nucleotide-binding</keyword>
<feature type="transmembrane region" description="Helical" evidence="9">
    <location>
        <begin position="79"/>
        <end position="99"/>
    </location>
</feature>
<evidence type="ECO:0000313" key="11">
    <source>
        <dbReference type="EMBL" id="MFC3982822.1"/>
    </source>
</evidence>
<dbReference type="EMBL" id="JBHSBC010000021">
    <property type="protein sequence ID" value="MFC3982822.1"/>
    <property type="molecule type" value="Genomic_DNA"/>
</dbReference>
<name>A0ABV8F680_9ACTN</name>
<feature type="region of interest" description="Disordered" evidence="8">
    <location>
        <begin position="1"/>
        <end position="23"/>
    </location>
</feature>
<keyword evidence="5 9" id="KW-1133">Transmembrane helix</keyword>
<keyword evidence="7 9" id="KW-0472">Membrane</keyword>
<dbReference type="Proteomes" id="UP001595698">
    <property type="component" value="Unassembled WGS sequence"/>
</dbReference>
<gene>
    <name evidence="11" type="ORF">ACFOYY_21980</name>
</gene>
<evidence type="ECO:0000256" key="9">
    <source>
        <dbReference type="SAM" id="Phobius"/>
    </source>
</evidence>
<organism evidence="11 12">
    <name type="scientific">Streptosporangium jomthongense</name>
    <dbReference type="NCBI Taxonomy" id="1193683"/>
    <lineage>
        <taxon>Bacteria</taxon>
        <taxon>Bacillati</taxon>
        <taxon>Actinomycetota</taxon>
        <taxon>Actinomycetes</taxon>
        <taxon>Streptosporangiales</taxon>
        <taxon>Streptosporangiaceae</taxon>
        <taxon>Streptosporangium</taxon>
    </lineage>
</organism>
<evidence type="ECO:0000256" key="4">
    <source>
        <dbReference type="ARBA" id="ARBA00022741"/>
    </source>
</evidence>
<comment type="caution">
    <text evidence="11">The sequence shown here is derived from an EMBL/GenBank/DDBJ whole genome shotgun (WGS) entry which is preliminary data.</text>
</comment>
<evidence type="ECO:0000256" key="5">
    <source>
        <dbReference type="ARBA" id="ARBA00022989"/>
    </source>
</evidence>
<dbReference type="RefSeq" id="WP_386191417.1">
    <property type="nucleotide sequence ID" value="NZ_JBHSBC010000021.1"/>
</dbReference>
<feature type="domain" description="Pycsar effector protein" evidence="10">
    <location>
        <begin position="31"/>
        <end position="175"/>
    </location>
</feature>
<evidence type="ECO:0000256" key="7">
    <source>
        <dbReference type="ARBA" id="ARBA00023136"/>
    </source>
</evidence>
<dbReference type="Pfam" id="PF18967">
    <property type="entry name" value="PycTM"/>
    <property type="match status" value="1"/>
</dbReference>
<evidence type="ECO:0000256" key="3">
    <source>
        <dbReference type="ARBA" id="ARBA00022692"/>
    </source>
</evidence>
<evidence type="ECO:0000256" key="2">
    <source>
        <dbReference type="ARBA" id="ARBA00022475"/>
    </source>
</evidence>
<feature type="transmembrane region" description="Helical" evidence="9">
    <location>
        <begin position="51"/>
        <end position="73"/>
    </location>
</feature>
<feature type="transmembrane region" description="Helical" evidence="9">
    <location>
        <begin position="156"/>
        <end position="175"/>
    </location>
</feature>
<protein>
    <submittedName>
        <fullName evidence="11">Pycsar system effector family protein</fullName>
    </submittedName>
</protein>
<keyword evidence="3 9" id="KW-0812">Transmembrane</keyword>
<keyword evidence="2" id="KW-1003">Cell membrane</keyword>
<reference evidence="12" key="1">
    <citation type="journal article" date="2019" name="Int. J. Syst. Evol. Microbiol.">
        <title>The Global Catalogue of Microorganisms (GCM) 10K type strain sequencing project: providing services to taxonomists for standard genome sequencing and annotation.</title>
        <authorList>
            <consortium name="The Broad Institute Genomics Platform"/>
            <consortium name="The Broad Institute Genome Sequencing Center for Infectious Disease"/>
            <person name="Wu L."/>
            <person name="Ma J."/>
        </authorList>
    </citation>
    <scope>NUCLEOTIDE SEQUENCE [LARGE SCALE GENOMIC DNA]</scope>
    <source>
        <strain evidence="12">TBRC 7912</strain>
    </source>
</reference>
<evidence type="ECO:0000256" key="1">
    <source>
        <dbReference type="ARBA" id="ARBA00004236"/>
    </source>
</evidence>
<keyword evidence="6" id="KW-0051">Antiviral defense</keyword>
<evidence type="ECO:0000313" key="12">
    <source>
        <dbReference type="Proteomes" id="UP001595698"/>
    </source>
</evidence>
<evidence type="ECO:0000256" key="6">
    <source>
        <dbReference type="ARBA" id="ARBA00023118"/>
    </source>
</evidence>